<organism evidence="1 2">
    <name type="scientific">Zymoseptoria tritici ST99CH_1A5</name>
    <dbReference type="NCBI Taxonomy" id="1276529"/>
    <lineage>
        <taxon>Eukaryota</taxon>
        <taxon>Fungi</taxon>
        <taxon>Dikarya</taxon>
        <taxon>Ascomycota</taxon>
        <taxon>Pezizomycotina</taxon>
        <taxon>Dothideomycetes</taxon>
        <taxon>Dothideomycetidae</taxon>
        <taxon>Mycosphaerellales</taxon>
        <taxon>Mycosphaerellaceae</taxon>
        <taxon>Zymoseptoria</taxon>
    </lineage>
</organism>
<sequence>MPVLVKLTLNPSKGKAAPSTKKIFTTSVAFASLPSFSAQLLQIYHWPWPARSPSANYRMYKEAVDAQYASGTFVESNDEHIALSDKIPSDPDADNWDDFSNVIFDNYGSVKEFHHCVAAIFVSRAKRAFRAGKSFAEFHDEELAIDTERARALETDPGRCQLHMELNLSNDLRIAILARIQERLCQEIWLQPFDPSAVSEIRQDARWESVAGRKARGETKADEKEEMDEDREERLMRQYGLWSGVVRLQKYAEEVKAWLEDWKNHKDDDERLMRRCESLRVTAQNMRFAE</sequence>
<evidence type="ECO:0000313" key="2">
    <source>
        <dbReference type="Proteomes" id="UP000215453"/>
    </source>
</evidence>
<dbReference type="AlphaFoldDB" id="A0A1Y6LB29"/>
<dbReference type="EMBL" id="LT882677">
    <property type="protein sequence ID" value="SMY21682.1"/>
    <property type="molecule type" value="Genomic_DNA"/>
</dbReference>
<gene>
    <name evidence="1" type="ORF">ZT1A5_G3120</name>
</gene>
<proteinExistence type="predicted"/>
<protein>
    <submittedName>
        <fullName evidence="1">Uncharacterized protein</fullName>
    </submittedName>
</protein>
<dbReference type="Proteomes" id="UP000215453">
    <property type="component" value="Chromosome 2"/>
</dbReference>
<name>A0A1Y6LB29_ZYMTR</name>
<evidence type="ECO:0000313" key="1">
    <source>
        <dbReference type="EMBL" id="SMY21682.1"/>
    </source>
</evidence>
<reference evidence="1 2" key="1">
    <citation type="submission" date="2016-10" db="EMBL/GenBank/DDBJ databases">
        <authorList>
            <person name="Varghese N."/>
        </authorList>
    </citation>
    <scope>NUCLEOTIDE SEQUENCE [LARGE SCALE GENOMIC DNA]</scope>
</reference>
<accession>A0A1Y6LB29</accession>